<evidence type="ECO:0000313" key="1">
    <source>
        <dbReference type="EMBL" id="KXV01958.1"/>
    </source>
</evidence>
<dbReference type="EMBL" id="LHZB01000105">
    <property type="protein sequence ID" value="KXV01958.1"/>
    <property type="molecule type" value="Genomic_DNA"/>
</dbReference>
<evidence type="ECO:0000313" key="2">
    <source>
        <dbReference type="Proteomes" id="UP000075573"/>
    </source>
</evidence>
<accession>A0A149QXA3</accession>
<comment type="caution">
    <text evidence="1">The sequence shown here is derived from an EMBL/GenBank/DDBJ whole genome shotgun (WGS) entry which is preliminary data.</text>
</comment>
<dbReference type="AlphaFoldDB" id="A0A149QXA3"/>
<organism evidence="1 2">
    <name type="scientific">Gluconobacter potus</name>
    <dbReference type="NCBI Taxonomy" id="2724927"/>
    <lineage>
        <taxon>Bacteria</taxon>
        <taxon>Pseudomonadati</taxon>
        <taxon>Pseudomonadota</taxon>
        <taxon>Alphaproteobacteria</taxon>
        <taxon>Acetobacterales</taxon>
        <taxon>Acetobacteraceae</taxon>
        <taxon>Gluconobacter</taxon>
    </lineage>
</organism>
<sequence>MDTARSVTAFPDRQTLVDAFPEFLANLEEGDAFFLDRHDIACPRVTSRSGCPFAGKKCSEASQFDPVSPRKRCTDLVKDRMDDTFYIAGKEMRVRDRQFGDEFGSGHDNCST</sequence>
<protein>
    <submittedName>
        <fullName evidence="1">Uncharacterized protein</fullName>
    </submittedName>
</protein>
<gene>
    <name evidence="1" type="ORF">AD929_04505</name>
</gene>
<dbReference type="Proteomes" id="UP000075573">
    <property type="component" value="Unassembled WGS sequence"/>
</dbReference>
<proteinExistence type="predicted"/>
<name>A0A149QXA3_9PROT</name>
<reference evidence="1 2" key="1">
    <citation type="submission" date="2015-06" db="EMBL/GenBank/DDBJ databases">
        <title>Improved classification and identification of acetic acid bacteria using matrix-assisted laser desorption/ionization time-of-flight mass spectrometry; Gluconobacter nephelii and Gluconobacter uchimurae are later heterotypic synonyms of Gluconobacter japonicus and Gluconobacter oxydans, respectively.</title>
        <authorList>
            <person name="Li L."/>
            <person name="Cleenwerck I."/>
            <person name="De Vuyst L."/>
            <person name="Vandamme P."/>
        </authorList>
    </citation>
    <scope>NUCLEOTIDE SEQUENCE [LARGE SCALE GENOMIC DNA]</scope>
    <source>
        <strain evidence="1 2">LMG 1764</strain>
    </source>
</reference>